<reference evidence="6 7" key="1">
    <citation type="journal article" date="2016" name="Nat. Commun.">
        <title>Thousands of microbial genomes shed light on interconnected biogeochemical processes in an aquifer system.</title>
        <authorList>
            <person name="Anantharaman K."/>
            <person name="Brown C.T."/>
            <person name="Hug L.A."/>
            <person name="Sharon I."/>
            <person name="Castelle C.J."/>
            <person name="Probst A.J."/>
            <person name="Thomas B.C."/>
            <person name="Singh A."/>
            <person name="Wilkins M.J."/>
            <person name="Karaoz U."/>
            <person name="Brodie E.L."/>
            <person name="Williams K.H."/>
            <person name="Hubbard S.S."/>
            <person name="Banfield J.F."/>
        </authorList>
    </citation>
    <scope>NUCLEOTIDE SEQUENCE [LARGE SCALE GENOMIC DNA]</scope>
</reference>
<accession>A0A1F7VAF5</accession>
<evidence type="ECO:0000256" key="5">
    <source>
        <dbReference type="SAM" id="Phobius"/>
    </source>
</evidence>
<evidence type="ECO:0000256" key="1">
    <source>
        <dbReference type="ARBA" id="ARBA00004141"/>
    </source>
</evidence>
<dbReference type="AlphaFoldDB" id="A0A1F7VAF5"/>
<dbReference type="PANTHER" id="PTHR43847:SF1">
    <property type="entry name" value="BLL3993 PROTEIN"/>
    <property type="match status" value="1"/>
</dbReference>
<evidence type="ECO:0000313" key="6">
    <source>
        <dbReference type="EMBL" id="OGL87088.1"/>
    </source>
</evidence>
<name>A0A1F7VAF5_9BACT</name>
<proteinExistence type="predicted"/>
<evidence type="ECO:0000256" key="4">
    <source>
        <dbReference type="ARBA" id="ARBA00023136"/>
    </source>
</evidence>
<organism evidence="6 7">
    <name type="scientific">Candidatus Uhrbacteria bacterium RIFCSPLOWO2_02_FULL_48_18</name>
    <dbReference type="NCBI Taxonomy" id="1802408"/>
    <lineage>
        <taxon>Bacteria</taxon>
        <taxon>Candidatus Uhriibacteriota</taxon>
    </lineage>
</organism>
<dbReference type="InterPro" id="IPR007269">
    <property type="entry name" value="ICMT_MeTrfase"/>
</dbReference>
<dbReference type="GO" id="GO:0004671">
    <property type="term" value="F:protein C-terminal S-isoprenylcysteine carboxyl O-methyltransferase activity"/>
    <property type="evidence" value="ECO:0007669"/>
    <property type="project" value="InterPro"/>
</dbReference>
<comment type="subcellular location">
    <subcellularLocation>
        <location evidence="1">Membrane</location>
        <topology evidence="1">Multi-pass membrane protein</topology>
    </subcellularLocation>
</comment>
<dbReference type="Proteomes" id="UP000176593">
    <property type="component" value="Unassembled WGS sequence"/>
</dbReference>
<evidence type="ECO:0008006" key="8">
    <source>
        <dbReference type="Google" id="ProtNLM"/>
    </source>
</evidence>
<feature type="transmembrane region" description="Helical" evidence="5">
    <location>
        <begin position="70"/>
        <end position="91"/>
    </location>
</feature>
<dbReference type="EMBL" id="MGEQ01000003">
    <property type="protein sequence ID" value="OGL87088.1"/>
    <property type="molecule type" value="Genomic_DNA"/>
</dbReference>
<comment type="caution">
    <text evidence="6">The sequence shown here is derived from an EMBL/GenBank/DDBJ whole genome shotgun (WGS) entry which is preliminary data.</text>
</comment>
<gene>
    <name evidence="6" type="ORF">A3I41_04055</name>
</gene>
<protein>
    <recommendedName>
        <fullName evidence="8">Steroid 5-alpha reductase C-terminal domain-containing protein</fullName>
    </recommendedName>
</protein>
<feature type="transmembrane region" description="Helical" evidence="5">
    <location>
        <begin position="129"/>
        <end position="158"/>
    </location>
</feature>
<dbReference type="Gene3D" id="1.20.120.1630">
    <property type="match status" value="1"/>
</dbReference>
<keyword evidence="2 5" id="KW-0812">Transmembrane</keyword>
<feature type="transmembrane region" description="Helical" evidence="5">
    <location>
        <begin position="37"/>
        <end position="58"/>
    </location>
</feature>
<evidence type="ECO:0000256" key="2">
    <source>
        <dbReference type="ARBA" id="ARBA00022692"/>
    </source>
</evidence>
<sequence>MQTIFVTISELLWIVLLTVWFFGFFRNKKTTKLPNPYLQLIANTLLFSSYYFLFNPFFKGLLAYPATSQTVWFGAIGVLLTIAGVAFAIWARVFLGKNWSGAVITLKADHKLITLGPYQFVRHPIYTGWLFATIGTALAIGTFAAYIAVVLNLIGFLLRIQKEEALMTAQFPAEYSEYKKSSKMLVPFIW</sequence>
<dbReference type="Pfam" id="PF04140">
    <property type="entry name" value="ICMT"/>
    <property type="match status" value="1"/>
</dbReference>
<feature type="transmembrane region" description="Helical" evidence="5">
    <location>
        <begin position="7"/>
        <end position="25"/>
    </location>
</feature>
<evidence type="ECO:0000313" key="7">
    <source>
        <dbReference type="Proteomes" id="UP000176593"/>
    </source>
</evidence>
<dbReference type="GO" id="GO:0016020">
    <property type="term" value="C:membrane"/>
    <property type="evidence" value="ECO:0007669"/>
    <property type="project" value="UniProtKB-SubCell"/>
</dbReference>
<keyword evidence="3 5" id="KW-1133">Transmembrane helix</keyword>
<dbReference type="InterPro" id="IPR052527">
    <property type="entry name" value="Metal_cation-efflux_comp"/>
</dbReference>
<keyword evidence="4 5" id="KW-0472">Membrane</keyword>
<dbReference type="PANTHER" id="PTHR43847">
    <property type="entry name" value="BLL3993 PROTEIN"/>
    <property type="match status" value="1"/>
</dbReference>
<evidence type="ECO:0000256" key="3">
    <source>
        <dbReference type="ARBA" id="ARBA00022989"/>
    </source>
</evidence>